<evidence type="ECO:0000256" key="1">
    <source>
        <dbReference type="ARBA" id="ARBA00004123"/>
    </source>
</evidence>
<feature type="compositionally biased region" description="Polar residues" evidence="9">
    <location>
        <begin position="149"/>
        <end position="159"/>
    </location>
</feature>
<dbReference type="AlphaFoldDB" id="A0A1S3ZTR2"/>
<dbReference type="PANTHER" id="PTHR11618:SF4">
    <property type="entry name" value="TRANSCRIPTION FACTOR IIIB 90 KDA SUBUNIT"/>
    <property type="match status" value="1"/>
</dbReference>
<dbReference type="GO" id="GO:0008270">
    <property type="term" value="F:zinc ion binding"/>
    <property type="evidence" value="ECO:0007669"/>
    <property type="project" value="UniProtKB-KW"/>
</dbReference>
<evidence type="ECO:0000259" key="10">
    <source>
        <dbReference type="Pfam" id="PF00382"/>
    </source>
</evidence>
<proteinExistence type="inferred from homology"/>
<keyword evidence="8" id="KW-0539">Nucleus</keyword>
<evidence type="ECO:0000256" key="6">
    <source>
        <dbReference type="ARBA" id="ARBA00023015"/>
    </source>
</evidence>
<feature type="compositionally biased region" description="Polar residues" evidence="9">
    <location>
        <begin position="128"/>
        <end position="140"/>
    </location>
</feature>
<dbReference type="GO" id="GO:0017025">
    <property type="term" value="F:TBP-class protein binding"/>
    <property type="evidence" value="ECO:0007669"/>
    <property type="project" value="InterPro"/>
</dbReference>
<evidence type="ECO:0000256" key="5">
    <source>
        <dbReference type="ARBA" id="ARBA00022833"/>
    </source>
</evidence>
<name>A0A1S3ZTR2_TOBAC</name>
<keyword evidence="6" id="KW-0805">Transcription regulation</keyword>
<dbReference type="GO" id="GO:0005634">
    <property type="term" value="C:nucleus"/>
    <property type="evidence" value="ECO:0007669"/>
    <property type="project" value="UniProtKB-SubCell"/>
</dbReference>
<keyword evidence="3" id="KW-0479">Metal-binding</keyword>
<gene>
    <name evidence="11" type="primary">LOC107790351</name>
</gene>
<protein>
    <submittedName>
        <fullName evidence="11">Uncharacterized protein isoform X2</fullName>
    </submittedName>
</protein>
<keyword evidence="4" id="KW-0863">Zinc-finger</keyword>
<reference evidence="11" key="1">
    <citation type="submission" date="2025-08" db="UniProtKB">
        <authorList>
            <consortium name="RefSeq"/>
        </authorList>
    </citation>
    <scope>IDENTIFICATION</scope>
</reference>
<dbReference type="Gene3D" id="1.10.472.10">
    <property type="entry name" value="Cyclin-like"/>
    <property type="match status" value="1"/>
</dbReference>
<comment type="similarity">
    <text evidence="2">Belongs to the TFIIB family.</text>
</comment>
<evidence type="ECO:0000256" key="3">
    <source>
        <dbReference type="ARBA" id="ARBA00022723"/>
    </source>
</evidence>
<keyword evidence="7" id="KW-0804">Transcription</keyword>
<dbReference type="InterPro" id="IPR013150">
    <property type="entry name" value="TFIIB_cyclin"/>
</dbReference>
<dbReference type="InterPro" id="IPR000812">
    <property type="entry name" value="TFIIB"/>
</dbReference>
<evidence type="ECO:0000256" key="7">
    <source>
        <dbReference type="ARBA" id="ARBA00023163"/>
    </source>
</evidence>
<comment type="subcellular location">
    <subcellularLocation>
        <location evidence="1">Nucleus</location>
    </subcellularLocation>
</comment>
<evidence type="ECO:0000313" key="11">
    <source>
        <dbReference type="RefSeq" id="XP_016467757.1"/>
    </source>
</evidence>
<organism evidence="11">
    <name type="scientific">Nicotiana tabacum</name>
    <name type="common">Common tobacco</name>
    <dbReference type="NCBI Taxonomy" id="4097"/>
    <lineage>
        <taxon>Eukaryota</taxon>
        <taxon>Viridiplantae</taxon>
        <taxon>Streptophyta</taxon>
        <taxon>Embryophyta</taxon>
        <taxon>Tracheophyta</taxon>
        <taxon>Spermatophyta</taxon>
        <taxon>Magnoliopsida</taxon>
        <taxon>eudicotyledons</taxon>
        <taxon>Gunneridae</taxon>
        <taxon>Pentapetalae</taxon>
        <taxon>asterids</taxon>
        <taxon>lamiids</taxon>
        <taxon>Solanales</taxon>
        <taxon>Solanaceae</taxon>
        <taxon>Nicotianoideae</taxon>
        <taxon>Nicotianeae</taxon>
        <taxon>Nicotiana</taxon>
    </lineage>
</organism>
<dbReference type="PANTHER" id="PTHR11618">
    <property type="entry name" value="TRANSCRIPTION INITIATION FACTOR IIB-RELATED"/>
    <property type="match status" value="1"/>
</dbReference>
<evidence type="ECO:0000256" key="2">
    <source>
        <dbReference type="ARBA" id="ARBA00010857"/>
    </source>
</evidence>
<keyword evidence="5" id="KW-0862">Zinc</keyword>
<evidence type="ECO:0000256" key="4">
    <source>
        <dbReference type="ARBA" id="ARBA00022771"/>
    </source>
</evidence>
<dbReference type="InterPro" id="IPR036915">
    <property type="entry name" value="Cyclin-like_sf"/>
</dbReference>
<feature type="region of interest" description="Disordered" evidence="9">
    <location>
        <begin position="128"/>
        <end position="159"/>
    </location>
</feature>
<dbReference type="SUPFAM" id="SSF47954">
    <property type="entry name" value="Cyclin-like"/>
    <property type="match status" value="1"/>
</dbReference>
<feature type="domain" description="Transcription factor TFIIB cyclin-like" evidence="10">
    <location>
        <begin position="1"/>
        <end position="47"/>
    </location>
</feature>
<accession>A0A1S3ZTR2</accession>
<sequence>MKRDWMQTGRKPSGVCGAALYIAALSHGLSCSKPEIIEEFNTRAEELENEERVPLQHCSWSKGSGITEVLCEHKGSVTLPFAHGLCESCYSDFVKLSGGLDGGSEPPAFQHAERERLVAKEAAEDPNFSMSNKVENNGTKYLQPEKGRNTQNVTGENNVQISGSDQIGAFSVAKTEHNATRDTLHGTDCMGPDDHDESGIFFDIDDVEVCYFFFVGFHLVGGNSTGQGP</sequence>
<evidence type="ECO:0000256" key="8">
    <source>
        <dbReference type="ARBA" id="ARBA00023242"/>
    </source>
</evidence>
<dbReference type="GO" id="GO:0070897">
    <property type="term" value="P:transcription preinitiation complex assembly"/>
    <property type="evidence" value="ECO:0007669"/>
    <property type="project" value="InterPro"/>
</dbReference>
<dbReference type="RefSeq" id="XP_016467757.1">
    <property type="nucleotide sequence ID" value="XM_016612271.1"/>
</dbReference>
<dbReference type="Pfam" id="PF00382">
    <property type="entry name" value="TFIIB"/>
    <property type="match status" value="1"/>
</dbReference>
<dbReference type="OrthoDB" id="511529at2759"/>
<evidence type="ECO:0000256" key="9">
    <source>
        <dbReference type="SAM" id="MobiDB-lite"/>
    </source>
</evidence>